<dbReference type="InterPro" id="IPR005269">
    <property type="entry name" value="LOG"/>
</dbReference>
<comment type="catalytic activity">
    <reaction evidence="2">
        <text>9-ribosyl-trans-zeatin 5'-phosphate + H2O = trans-zeatin + D-ribose 5-phosphate</text>
        <dbReference type="Rhea" id="RHEA:48564"/>
        <dbReference type="ChEBI" id="CHEBI:15377"/>
        <dbReference type="ChEBI" id="CHEBI:16522"/>
        <dbReference type="ChEBI" id="CHEBI:78346"/>
        <dbReference type="ChEBI" id="CHEBI:87947"/>
        <dbReference type="EC" id="3.2.2.n1"/>
    </reaction>
</comment>
<dbReference type="Pfam" id="PF03641">
    <property type="entry name" value="Lysine_decarbox"/>
    <property type="match status" value="1"/>
</dbReference>
<evidence type="ECO:0000256" key="2">
    <source>
        <dbReference type="RuleBase" id="RU363015"/>
    </source>
</evidence>
<dbReference type="GO" id="GO:0009691">
    <property type="term" value="P:cytokinin biosynthetic process"/>
    <property type="evidence" value="ECO:0007669"/>
    <property type="project" value="UniProtKB-UniRule"/>
</dbReference>
<dbReference type="PANTHER" id="PTHR31223">
    <property type="entry name" value="LOG FAMILY PROTEIN YJL055W"/>
    <property type="match status" value="1"/>
</dbReference>
<organism evidence="3 4">
    <name type="scientific">Slackia piriformis</name>
    <dbReference type="NCBI Taxonomy" id="626934"/>
    <lineage>
        <taxon>Bacteria</taxon>
        <taxon>Bacillati</taxon>
        <taxon>Actinomycetota</taxon>
        <taxon>Coriobacteriia</taxon>
        <taxon>Eggerthellales</taxon>
        <taxon>Eggerthellaceae</taxon>
        <taxon>Slackia</taxon>
    </lineage>
</organism>
<dbReference type="InterPro" id="IPR031100">
    <property type="entry name" value="LOG_fam"/>
</dbReference>
<keyword evidence="2" id="KW-0203">Cytokinin biosynthesis</keyword>
<dbReference type="AlphaFoldDB" id="A0A943UTI2"/>
<accession>A0A943UTI2</accession>
<name>A0A943UTI2_9ACTN</name>
<proteinExistence type="inferred from homology"/>
<evidence type="ECO:0000256" key="1">
    <source>
        <dbReference type="ARBA" id="ARBA00006763"/>
    </source>
</evidence>
<dbReference type="GO" id="GO:0005829">
    <property type="term" value="C:cytosol"/>
    <property type="evidence" value="ECO:0007669"/>
    <property type="project" value="TreeGrafter"/>
</dbReference>
<dbReference type="Proteomes" id="UP000727506">
    <property type="component" value="Unassembled WGS sequence"/>
</dbReference>
<keyword evidence="2" id="KW-0378">Hydrolase</keyword>
<dbReference type="Gene3D" id="3.40.50.450">
    <property type="match status" value="1"/>
</dbReference>
<comment type="catalytic activity">
    <reaction evidence="2">
        <text>N(6)-(dimethylallyl)adenosine 5'-phosphate + H2O = N(6)-dimethylallyladenine + D-ribose 5-phosphate</text>
        <dbReference type="Rhea" id="RHEA:48560"/>
        <dbReference type="ChEBI" id="CHEBI:15377"/>
        <dbReference type="ChEBI" id="CHEBI:17660"/>
        <dbReference type="ChEBI" id="CHEBI:57526"/>
        <dbReference type="ChEBI" id="CHEBI:78346"/>
        <dbReference type="EC" id="3.2.2.n1"/>
    </reaction>
</comment>
<protein>
    <recommendedName>
        <fullName evidence="2">Cytokinin riboside 5'-monophosphate phosphoribohydrolase</fullName>
        <ecNumber evidence="2">3.2.2.n1</ecNumber>
    </recommendedName>
</protein>
<dbReference type="EMBL" id="JAGZSV010000098">
    <property type="protein sequence ID" value="MBS6941009.1"/>
    <property type="molecule type" value="Genomic_DNA"/>
</dbReference>
<dbReference type="GO" id="GO:0016799">
    <property type="term" value="F:hydrolase activity, hydrolyzing N-glycosyl compounds"/>
    <property type="evidence" value="ECO:0007669"/>
    <property type="project" value="TreeGrafter"/>
</dbReference>
<comment type="caution">
    <text evidence="3">The sequence shown here is derived from an EMBL/GenBank/DDBJ whole genome shotgun (WGS) entry which is preliminary data.</text>
</comment>
<sequence length="179" mass="18862">MNICVFCSSSNNLDDIYLNAAASLGRAIARRGHTLVFGGYDMGLMGAVARAAVESGGRVRGITTEGLSAKGRAVVAGIEEECTADLSARKERMVELSDAFVTLPGGLGTFDEFFSVISRVKAGELSAPSALLDVDGFFKPLATLLDDACARGLNSSDWRASCEIFDDAEALVSWIEGAR</sequence>
<evidence type="ECO:0000313" key="4">
    <source>
        <dbReference type="Proteomes" id="UP000727506"/>
    </source>
</evidence>
<dbReference type="SUPFAM" id="SSF102405">
    <property type="entry name" value="MCP/YpsA-like"/>
    <property type="match status" value="1"/>
</dbReference>
<dbReference type="PANTHER" id="PTHR31223:SF70">
    <property type="entry name" value="LOG FAMILY PROTEIN YJL055W"/>
    <property type="match status" value="1"/>
</dbReference>
<evidence type="ECO:0000313" key="3">
    <source>
        <dbReference type="EMBL" id="MBS6941009.1"/>
    </source>
</evidence>
<dbReference type="NCBIfam" id="TIGR00730">
    <property type="entry name" value="Rossman fold protein, TIGR00730 family"/>
    <property type="match status" value="1"/>
</dbReference>
<comment type="similarity">
    <text evidence="1 2">Belongs to the LOG family.</text>
</comment>
<gene>
    <name evidence="3" type="ORF">KH142_05950</name>
</gene>
<dbReference type="EC" id="3.2.2.n1" evidence="2"/>
<reference evidence="3" key="1">
    <citation type="submission" date="2021-02" db="EMBL/GenBank/DDBJ databases">
        <title>Infant gut strain persistence is associated with maternal origin, phylogeny, and functional potential including surface adhesion and iron acquisition.</title>
        <authorList>
            <person name="Lou Y.C."/>
        </authorList>
    </citation>
    <scope>NUCLEOTIDE SEQUENCE</scope>
    <source>
        <strain evidence="3">L2_039_000G1_dasL2_039_000G1_concoct_11</strain>
    </source>
</reference>